<name>A0A5C5G7M5_9RHOB</name>
<organism evidence="2 3">
    <name type="scientific">Pelagovum pacificum</name>
    <dbReference type="NCBI Taxonomy" id="2588711"/>
    <lineage>
        <taxon>Bacteria</taxon>
        <taxon>Pseudomonadati</taxon>
        <taxon>Pseudomonadota</taxon>
        <taxon>Alphaproteobacteria</taxon>
        <taxon>Rhodobacterales</taxon>
        <taxon>Paracoccaceae</taxon>
        <taxon>Pelagovum</taxon>
    </lineage>
</organism>
<dbReference type="RefSeq" id="WP_140197509.1">
    <property type="nucleotide sequence ID" value="NZ_CP065915.1"/>
</dbReference>
<dbReference type="Pfam" id="PF10658">
    <property type="entry name" value="DUF2484"/>
    <property type="match status" value="1"/>
</dbReference>
<comment type="caution">
    <text evidence="2">The sequence shown here is derived from an EMBL/GenBank/DDBJ whole genome shotgun (WGS) entry which is preliminary data.</text>
</comment>
<reference evidence="2 3" key="1">
    <citation type="submission" date="2019-06" db="EMBL/GenBank/DDBJ databases">
        <title>Genome of new Rhodobacteraceae sp. SM1903.</title>
        <authorList>
            <person name="Ren X."/>
        </authorList>
    </citation>
    <scope>NUCLEOTIDE SEQUENCE [LARGE SCALE GENOMIC DNA]</scope>
    <source>
        <strain evidence="2 3">SM1903</strain>
    </source>
</reference>
<dbReference type="InterPro" id="IPR018919">
    <property type="entry name" value="DUF2484"/>
</dbReference>
<evidence type="ECO:0000313" key="3">
    <source>
        <dbReference type="Proteomes" id="UP000314011"/>
    </source>
</evidence>
<gene>
    <name evidence="2" type="ORF">FHY64_19235</name>
</gene>
<accession>A0A5C5G7M5</accession>
<feature type="transmembrane region" description="Helical" evidence="1">
    <location>
        <begin position="6"/>
        <end position="23"/>
    </location>
</feature>
<evidence type="ECO:0000256" key="1">
    <source>
        <dbReference type="SAM" id="Phobius"/>
    </source>
</evidence>
<sequence>MTASLIAGIVWVVVATFTAMLPIRRQGWTGLPLLAAAPVLIVWLSIDHGWWLGAFAVFAFLSMFRRPLIYLIRKAAGLPTEEIPR</sequence>
<evidence type="ECO:0000313" key="2">
    <source>
        <dbReference type="EMBL" id="TNY30714.1"/>
    </source>
</evidence>
<dbReference type="Proteomes" id="UP000314011">
    <property type="component" value="Unassembled WGS sequence"/>
</dbReference>
<protein>
    <submittedName>
        <fullName evidence="2">DUF2484 family protein</fullName>
    </submittedName>
</protein>
<dbReference type="OrthoDB" id="7869914at2"/>
<keyword evidence="1" id="KW-0472">Membrane</keyword>
<keyword evidence="3" id="KW-1185">Reference proteome</keyword>
<dbReference type="EMBL" id="VFFF01000004">
    <property type="protein sequence ID" value="TNY30714.1"/>
    <property type="molecule type" value="Genomic_DNA"/>
</dbReference>
<keyword evidence="1" id="KW-1133">Transmembrane helix</keyword>
<proteinExistence type="predicted"/>
<dbReference type="AlphaFoldDB" id="A0A5C5G7M5"/>
<keyword evidence="1" id="KW-0812">Transmembrane</keyword>